<dbReference type="Proteomes" id="UP000273022">
    <property type="component" value="Unassembled WGS sequence"/>
</dbReference>
<name>A0A3A6TPT2_9GAMM</name>
<evidence type="ECO:0000313" key="2">
    <source>
        <dbReference type="Proteomes" id="UP000273022"/>
    </source>
</evidence>
<evidence type="ECO:0000313" key="1">
    <source>
        <dbReference type="EMBL" id="RJY13173.1"/>
    </source>
</evidence>
<dbReference type="AlphaFoldDB" id="A0A3A6TPT2"/>
<keyword evidence="2" id="KW-1185">Reference proteome</keyword>
<dbReference type="EMBL" id="QYYH01000068">
    <property type="protein sequence ID" value="RJY13173.1"/>
    <property type="molecule type" value="Genomic_DNA"/>
</dbReference>
<accession>A0A3A6TPT2</accession>
<proteinExistence type="predicted"/>
<comment type="caution">
    <text evidence="1">The sequence shown here is derived from an EMBL/GenBank/DDBJ whole genome shotgun (WGS) entry which is preliminary data.</text>
</comment>
<sequence length="215" mass="24701">MNNEAFLKKAISLSQSFLPKEKNKTACMAQVSGEKESTVRNWLFNNKMPSKGKRLGIADKFGVDDDHLFNEAEFNIPLTKYDEQHEYFLVPVLKLEELYGVTEKVPLPVQQRNVINLSKNILNHIQDYRKTYCFQAERISFEPFISTTDILFVNTTAMVKQGQFCLHLGRVIQIVKLVDRNNAILNDGNEITIKDDEHLFPILLTLSPGYVNYAD</sequence>
<gene>
    <name evidence="1" type="ORF">D5R81_11690</name>
</gene>
<dbReference type="RefSeq" id="WP_121853818.1">
    <property type="nucleotide sequence ID" value="NZ_CP037952.1"/>
</dbReference>
<protein>
    <submittedName>
        <fullName evidence="1">Uncharacterized protein</fullName>
    </submittedName>
</protein>
<reference evidence="1 2" key="1">
    <citation type="submission" date="2018-09" db="EMBL/GenBank/DDBJ databases">
        <title>Phylogeny of the Shewanellaceae, and recommendation for two new genera, Pseudoshewanella and Parashewanella.</title>
        <authorList>
            <person name="Wang G."/>
        </authorList>
    </citation>
    <scope>NUCLEOTIDE SEQUENCE [LARGE SCALE GENOMIC DNA]</scope>
    <source>
        <strain evidence="1 2">KCTC 22492</strain>
    </source>
</reference>
<organism evidence="1 2">
    <name type="scientific">Parashewanella spongiae</name>
    <dbReference type="NCBI Taxonomy" id="342950"/>
    <lineage>
        <taxon>Bacteria</taxon>
        <taxon>Pseudomonadati</taxon>
        <taxon>Pseudomonadota</taxon>
        <taxon>Gammaproteobacteria</taxon>
        <taxon>Alteromonadales</taxon>
        <taxon>Shewanellaceae</taxon>
        <taxon>Parashewanella</taxon>
    </lineage>
</organism>